<dbReference type="FunFam" id="3.40.190.80:FF:000003">
    <property type="entry name" value="PAP-specific phosphatase HAL2-like"/>
    <property type="match status" value="1"/>
</dbReference>
<feature type="binding site" evidence="7">
    <location>
        <position position="71"/>
    </location>
    <ligand>
        <name>Mg(2+)</name>
        <dbReference type="ChEBI" id="CHEBI:18420"/>
        <label>1</label>
        <note>catalytic</note>
    </ligand>
</feature>
<dbReference type="GO" id="GO:0008441">
    <property type="term" value="F:3'(2'),5'-bisphosphate nucleotidase activity"/>
    <property type="evidence" value="ECO:0007669"/>
    <property type="project" value="UniProtKB-EC"/>
</dbReference>
<organism evidence="8 9">
    <name type="scientific">Armillaria borealis</name>
    <dbReference type="NCBI Taxonomy" id="47425"/>
    <lineage>
        <taxon>Eukaryota</taxon>
        <taxon>Fungi</taxon>
        <taxon>Dikarya</taxon>
        <taxon>Basidiomycota</taxon>
        <taxon>Agaricomycotina</taxon>
        <taxon>Agaricomycetes</taxon>
        <taxon>Agaricomycetidae</taxon>
        <taxon>Agaricales</taxon>
        <taxon>Marasmiineae</taxon>
        <taxon>Physalacriaceae</taxon>
        <taxon>Armillaria</taxon>
    </lineage>
</organism>
<proteinExistence type="inferred from homology"/>
<sequence length="359" mass="38409">MSLPYLTERQLAISAVRRACVLTSSVFNKLVKNETLTKDDKSPVTVGDYAAQGVISTMIHNAFPDDLIVGEEDATDLRLDSGADLRRRIVELANEAIVGPLGVGDVKEWGIGPGQALSPEALMDAIDRGNFQGGRTGQVTGMWTIDPIDGTKGFLRGEQYAWCPNLPFDADTKGSIFVAVRGQGAEQLNIEGSNPTPISMPTLAPSELNFLESVEAVHASHSTNDKISSILGITRPPIRMDSQAKYGCLARGDGGVYMRMPTGAGYKEKIWDHAPGAVLVEEAGGVITDSRGRPLDFGLGRTLGENFGVIATSKASHSKVLEAVQKATAPEEKLERLNVWNGPHYRSMGSATTEKSNAS</sequence>
<keyword evidence="6 7" id="KW-0460">Magnesium</keyword>
<evidence type="ECO:0000256" key="6">
    <source>
        <dbReference type="ARBA" id="ARBA00022842"/>
    </source>
</evidence>
<comment type="similarity">
    <text evidence="2">Belongs to the inositol monophosphatase superfamily.</text>
</comment>
<evidence type="ECO:0000313" key="8">
    <source>
        <dbReference type="EMBL" id="KAK0447064.1"/>
    </source>
</evidence>
<dbReference type="SUPFAM" id="SSF56655">
    <property type="entry name" value="Carbohydrate phosphatase"/>
    <property type="match status" value="1"/>
</dbReference>
<gene>
    <name evidence="8" type="ORF">EV421DRAFT_1928518</name>
</gene>
<evidence type="ECO:0000256" key="5">
    <source>
        <dbReference type="ARBA" id="ARBA00022801"/>
    </source>
</evidence>
<dbReference type="Gene3D" id="3.30.540.10">
    <property type="entry name" value="Fructose-1,6-Bisphosphatase, subunit A, domain 1"/>
    <property type="match status" value="1"/>
</dbReference>
<evidence type="ECO:0000256" key="2">
    <source>
        <dbReference type="ARBA" id="ARBA00009759"/>
    </source>
</evidence>
<keyword evidence="9" id="KW-1185">Reference proteome</keyword>
<comment type="cofactor">
    <cofactor evidence="1 7">
        <name>Mg(2+)</name>
        <dbReference type="ChEBI" id="CHEBI:18420"/>
    </cofactor>
</comment>
<evidence type="ECO:0000256" key="1">
    <source>
        <dbReference type="ARBA" id="ARBA00001946"/>
    </source>
</evidence>
<dbReference type="Pfam" id="PF00459">
    <property type="entry name" value="Inositol_P"/>
    <property type="match status" value="1"/>
</dbReference>
<dbReference type="EMBL" id="JAUEPT010000012">
    <property type="protein sequence ID" value="KAK0447064.1"/>
    <property type="molecule type" value="Genomic_DNA"/>
</dbReference>
<dbReference type="InterPro" id="IPR020583">
    <property type="entry name" value="Inositol_monoP_metal-BS"/>
</dbReference>
<dbReference type="GO" id="GO:0046872">
    <property type="term" value="F:metal ion binding"/>
    <property type="evidence" value="ECO:0007669"/>
    <property type="project" value="UniProtKB-KW"/>
</dbReference>
<feature type="binding site" evidence="7">
    <location>
        <position position="148"/>
    </location>
    <ligand>
        <name>Mg(2+)</name>
        <dbReference type="ChEBI" id="CHEBI:18420"/>
        <label>1</label>
        <note>catalytic</note>
    </ligand>
</feature>
<evidence type="ECO:0000313" key="9">
    <source>
        <dbReference type="Proteomes" id="UP001175226"/>
    </source>
</evidence>
<dbReference type="Proteomes" id="UP001175226">
    <property type="component" value="Unassembled WGS sequence"/>
</dbReference>
<protein>
    <recommendedName>
        <fullName evidence="3">3'(2'),5'-bisphosphate nucleotidase</fullName>
        <ecNumber evidence="3">3.1.3.7</ecNumber>
    </recommendedName>
</protein>
<comment type="caution">
    <text evidence="8">The sequence shown here is derived from an EMBL/GenBank/DDBJ whole genome shotgun (WGS) entry which is preliminary data.</text>
</comment>
<dbReference type="PRINTS" id="PR00377">
    <property type="entry name" value="IMPHPHTASES"/>
</dbReference>
<dbReference type="PANTHER" id="PTHR43200:SF6">
    <property type="entry name" value="3'(2'),5'-BISPHOSPHATE NUCLEOTIDASE"/>
    <property type="match status" value="1"/>
</dbReference>
<reference evidence="8" key="1">
    <citation type="submission" date="2023-06" db="EMBL/GenBank/DDBJ databases">
        <authorList>
            <consortium name="Lawrence Berkeley National Laboratory"/>
            <person name="Ahrendt S."/>
            <person name="Sahu N."/>
            <person name="Indic B."/>
            <person name="Wong-Bajracharya J."/>
            <person name="Merenyi Z."/>
            <person name="Ke H.-M."/>
            <person name="Monk M."/>
            <person name="Kocsube S."/>
            <person name="Drula E."/>
            <person name="Lipzen A."/>
            <person name="Balint B."/>
            <person name="Henrissat B."/>
            <person name="Andreopoulos B."/>
            <person name="Martin F.M."/>
            <person name="Harder C.B."/>
            <person name="Rigling D."/>
            <person name="Ford K.L."/>
            <person name="Foster G.D."/>
            <person name="Pangilinan J."/>
            <person name="Papanicolaou A."/>
            <person name="Barry K."/>
            <person name="LaButti K."/>
            <person name="Viragh M."/>
            <person name="Koriabine M."/>
            <person name="Yan M."/>
            <person name="Riley R."/>
            <person name="Champramary S."/>
            <person name="Plett K.L."/>
            <person name="Tsai I.J."/>
            <person name="Slot J."/>
            <person name="Sipos G."/>
            <person name="Plett J."/>
            <person name="Nagy L.G."/>
            <person name="Grigoriev I.V."/>
        </authorList>
    </citation>
    <scope>NUCLEOTIDE SEQUENCE</scope>
    <source>
        <strain evidence="8">FPL87.14</strain>
    </source>
</reference>
<dbReference type="EC" id="3.1.3.7" evidence="3"/>
<evidence type="ECO:0000256" key="7">
    <source>
        <dbReference type="PIRSR" id="PIRSR600760-2"/>
    </source>
</evidence>
<name>A0AA39MV08_9AGAR</name>
<feature type="binding site" evidence="7">
    <location>
        <position position="149"/>
    </location>
    <ligand>
        <name>Mg(2+)</name>
        <dbReference type="ChEBI" id="CHEBI:18420"/>
        <label>1</label>
        <note>catalytic</note>
    </ligand>
</feature>
<feature type="binding site" evidence="7">
    <location>
        <position position="146"/>
    </location>
    <ligand>
        <name>Mg(2+)</name>
        <dbReference type="ChEBI" id="CHEBI:18420"/>
        <label>1</label>
        <note>catalytic</note>
    </ligand>
</feature>
<dbReference type="PANTHER" id="PTHR43200">
    <property type="entry name" value="PHOSPHATASE"/>
    <property type="match status" value="1"/>
</dbReference>
<evidence type="ECO:0000256" key="3">
    <source>
        <dbReference type="ARBA" id="ARBA00012633"/>
    </source>
</evidence>
<accession>A0AA39MV08</accession>
<dbReference type="PROSITE" id="PS00629">
    <property type="entry name" value="IMP_1"/>
    <property type="match status" value="1"/>
</dbReference>
<keyword evidence="5" id="KW-0378">Hydrolase</keyword>
<evidence type="ECO:0000256" key="4">
    <source>
        <dbReference type="ARBA" id="ARBA00022723"/>
    </source>
</evidence>
<dbReference type="GO" id="GO:0000103">
    <property type="term" value="P:sulfate assimilation"/>
    <property type="evidence" value="ECO:0007669"/>
    <property type="project" value="TreeGrafter"/>
</dbReference>
<dbReference type="AlphaFoldDB" id="A0AA39MV08"/>
<dbReference type="CDD" id="cd01517">
    <property type="entry name" value="PAP_phosphatase"/>
    <property type="match status" value="1"/>
</dbReference>
<dbReference type="Gene3D" id="3.40.190.80">
    <property type="match status" value="1"/>
</dbReference>
<dbReference type="InterPro" id="IPR051090">
    <property type="entry name" value="Inositol_monoP_superfamily"/>
</dbReference>
<dbReference type="InterPro" id="IPR000760">
    <property type="entry name" value="Inositol_monophosphatase-like"/>
</dbReference>
<keyword evidence="4 7" id="KW-0479">Metal-binding</keyword>
<feature type="binding site" evidence="7">
    <location>
        <position position="272"/>
    </location>
    <ligand>
        <name>Mg(2+)</name>
        <dbReference type="ChEBI" id="CHEBI:18420"/>
        <label>1</label>
        <note>catalytic</note>
    </ligand>
</feature>